<proteinExistence type="predicted"/>
<keyword evidence="3" id="KW-1185">Reference proteome</keyword>
<reference evidence="2" key="1">
    <citation type="submission" date="2020-05" db="EMBL/GenBank/DDBJ databases">
        <title>Phylogenomic resolution of chytrid fungi.</title>
        <authorList>
            <person name="Stajich J.E."/>
            <person name="Amses K."/>
            <person name="Simmons R."/>
            <person name="Seto K."/>
            <person name="Myers J."/>
            <person name="Bonds A."/>
            <person name="Quandt C.A."/>
            <person name="Barry K."/>
            <person name="Liu P."/>
            <person name="Grigoriev I."/>
            <person name="Longcore J.E."/>
            <person name="James T.Y."/>
        </authorList>
    </citation>
    <scope>NUCLEOTIDE SEQUENCE</scope>
    <source>
        <strain evidence="2">JEL0379</strain>
    </source>
</reference>
<protein>
    <submittedName>
        <fullName evidence="2">Uncharacterized protein</fullName>
    </submittedName>
</protein>
<dbReference type="AlphaFoldDB" id="A0AAD5TPT0"/>
<evidence type="ECO:0000256" key="1">
    <source>
        <dbReference type="SAM" id="SignalP"/>
    </source>
</evidence>
<feature type="chain" id="PRO_5042132241" evidence="1">
    <location>
        <begin position="17"/>
        <end position="184"/>
    </location>
</feature>
<accession>A0AAD5TPT0</accession>
<comment type="caution">
    <text evidence="2">The sequence shown here is derived from an EMBL/GenBank/DDBJ whole genome shotgun (WGS) entry which is preliminary data.</text>
</comment>
<name>A0AAD5TPT0_9FUNG</name>
<feature type="signal peptide" evidence="1">
    <location>
        <begin position="1"/>
        <end position="16"/>
    </location>
</feature>
<evidence type="ECO:0000313" key="2">
    <source>
        <dbReference type="EMBL" id="KAJ3183461.1"/>
    </source>
</evidence>
<sequence length="184" mass="19538">MLKLFTSLLLLTAASAAPVKDSQALTKRWGCWGPAPSSWDVQNAINTWQTDINVVNAFLNNAPSDPTALYWAAQTALTAASNENGPFKVLAAICDLQLPDGSDGYSRAVNAIQTSLPAVVAKLQDVVNSPADPNRVGAVASTDLCCQVLPSVDFLFCQATANYGIKDQVPNWVARPNACENVNC</sequence>
<dbReference type="EMBL" id="JADGJQ010000006">
    <property type="protein sequence ID" value="KAJ3183461.1"/>
    <property type="molecule type" value="Genomic_DNA"/>
</dbReference>
<keyword evidence="1" id="KW-0732">Signal</keyword>
<evidence type="ECO:0000313" key="3">
    <source>
        <dbReference type="Proteomes" id="UP001212152"/>
    </source>
</evidence>
<gene>
    <name evidence="2" type="ORF">HDU87_006780</name>
</gene>
<organism evidence="2 3">
    <name type="scientific">Geranomyces variabilis</name>
    <dbReference type="NCBI Taxonomy" id="109894"/>
    <lineage>
        <taxon>Eukaryota</taxon>
        <taxon>Fungi</taxon>
        <taxon>Fungi incertae sedis</taxon>
        <taxon>Chytridiomycota</taxon>
        <taxon>Chytridiomycota incertae sedis</taxon>
        <taxon>Chytridiomycetes</taxon>
        <taxon>Spizellomycetales</taxon>
        <taxon>Powellomycetaceae</taxon>
        <taxon>Geranomyces</taxon>
    </lineage>
</organism>
<dbReference type="Proteomes" id="UP001212152">
    <property type="component" value="Unassembled WGS sequence"/>
</dbReference>